<evidence type="ECO:0000313" key="2">
    <source>
        <dbReference type="Proteomes" id="UP001168363"/>
    </source>
</evidence>
<dbReference type="RefSeq" id="WP_302705224.1">
    <property type="nucleotide sequence ID" value="NZ_JAULSC010000001.1"/>
</dbReference>
<dbReference type="Proteomes" id="UP001168363">
    <property type="component" value="Unassembled WGS sequence"/>
</dbReference>
<protein>
    <recommendedName>
        <fullName evidence="3">XRE family transcriptional regulator</fullName>
    </recommendedName>
</protein>
<gene>
    <name evidence="1" type="ORF">QWJ41_00820</name>
</gene>
<dbReference type="EMBL" id="JAULSC010000001">
    <property type="protein sequence ID" value="MDO3394254.1"/>
    <property type="molecule type" value="Genomic_DNA"/>
</dbReference>
<keyword evidence="2" id="KW-1185">Reference proteome</keyword>
<comment type="caution">
    <text evidence="1">The sequence shown here is derived from an EMBL/GenBank/DDBJ whole genome shotgun (WGS) entry which is preliminary data.</text>
</comment>
<organism evidence="1 2">
    <name type="scientific">Nocardioides cremeus</name>
    <dbReference type="NCBI Taxonomy" id="3058044"/>
    <lineage>
        <taxon>Bacteria</taxon>
        <taxon>Bacillati</taxon>
        <taxon>Actinomycetota</taxon>
        <taxon>Actinomycetes</taxon>
        <taxon>Propionibacteriales</taxon>
        <taxon>Nocardioidaceae</taxon>
        <taxon>Nocardioides</taxon>
    </lineage>
</organism>
<name>A0ABT8TJW3_9ACTN</name>
<sequence length="58" mass="6798">MPITTSKRRLMLVEVDRDGRPSPSVPFPDLTKPRMATWYADRYGLPLTYFMRILRGKV</sequence>
<accession>A0ABT8TJW3</accession>
<evidence type="ECO:0008006" key="3">
    <source>
        <dbReference type="Google" id="ProtNLM"/>
    </source>
</evidence>
<evidence type="ECO:0000313" key="1">
    <source>
        <dbReference type="EMBL" id="MDO3394254.1"/>
    </source>
</evidence>
<proteinExistence type="predicted"/>
<reference evidence="1" key="1">
    <citation type="submission" date="2023-06" db="EMBL/GenBank/DDBJ databases">
        <title>Genome sequence of Nocardioides sp. SOB44.</title>
        <authorList>
            <person name="Zhang G."/>
        </authorList>
    </citation>
    <scope>NUCLEOTIDE SEQUENCE</scope>
    <source>
        <strain evidence="1">SOB44</strain>
    </source>
</reference>